<gene>
    <name evidence="3" type="ORF">ACFO4E_16325</name>
</gene>
<accession>A0ABV9DXJ3</accession>
<proteinExistence type="predicted"/>
<dbReference type="Pfam" id="PF12728">
    <property type="entry name" value="HTH_17"/>
    <property type="match status" value="1"/>
</dbReference>
<feature type="domain" description="Helix-turn-helix" evidence="2">
    <location>
        <begin position="378"/>
        <end position="421"/>
    </location>
</feature>
<keyword evidence="4" id="KW-1185">Reference proteome</keyword>
<dbReference type="InterPro" id="IPR010093">
    <property type="entry name" value="SinI_DNA-bd"/>
</dbReference>
<dbReference type="Proteomes" id="UP001595923">
    <property type="component" value="Unassembled WGS sequence"/>
</dbReference>
<dbReference type="InterPro" id="IPR009061">
    <property type="entry name" value="DNA-bd_dom_put_sf"/>
</dbReference>
<feature type="compositionally biased region" description="Low complexity" evidence="1">
    <location>
        <begin position="165"/>
        <end position="180"/>
    </location>
</feature>
<name>A0ABV9DXJ3_9ACTN</name>
<dbReference type="NCBIfam" id="TIGR01764">
    <property type="entry name" value="excise"/>
    <property type="match status" value="1"/>
</dbReference>
<evidence type="ECO:0000313" key="4">
    <source>
        <dbReference type="Proteomes" id="UP001595923"/>
    </source>
</evidence>
<dbReference type="SUPFAM" id="SSF46955">
    <property type="entry name" value="Putative DNA-binding domain"/>
    <property type="match status" value="2"/>
</dbReference>
<dbReference type="EMBL" id="JBHSFQ010000015">
    <property type="protein sequence ID" value="MFC4563432.1"/>
    <property type="molecule type" value="Genomic_DNA"/>
</dbReference>
<evidence type="ECO:0000256" key="1">
    <source>
        <dbReference type="SAM" id="MobiDB-lite"/>
    </source>
</evidence>
<dbReference type="InterPro" id="IPR041657">
    <property type="entry name" value="HTH_17"/>
</dbReference>
<protein>
    <submittedName>
        <fullName evidence="3">Helix-turn-helix domain-containing protein</fullName>
    </submittedName>
</protein>
<feature type="region of interest" description="Disordered" evidence="1">
    <location>
        <begin position="108"/>
        <end position="182"/>
    </location>
</feature>
<evidence type="ECO:0000259" key="2">
    <source>
        <dbReference type="Pfam" id="PF12728"/>
    </source>
</evidence>
<reference evidence="4" key="1">
    <citation type="journal article" date="2019" name="Int. J. Syst. Evol. Microbiol.">
        <title>The Global Catalogue of Microorganisms (GCM) 10K type strain sequencing project: providing services to taxonomists for standard genome sequencing and annotation.</title>
        <authorList>
            <consortium name="The Broad Institute Genomics Platform"/>
            <consortium name="The Broad Institute Genome Sequencing Center for Infectious Disease"/>
            <person name="Wu L."/>
            <person name="Ma J."/>
        </authorList>
    </citation>
    <scope>NUCLEOTIDE SEQUENCE [LARGE SCALE GENOMIC DNA]</scope>
    <source>
        <strain evidence="4">XZYJ18</strain>
    </source>
</reference>
<organism evidence="3 4">
    <name type="scientific">Nocardiopsis mangrovi</name>
    <dbReference type="NCBI Taxonomy" id="1179818"/>
    <lineage>
        <taxon>Bacteria</taxon>
        <taxon>Bacillati</taxon>
        <taxon>Actinomycetota</taxon>
        <taxon>Actinomycetes</taxon>
        <taxon>Streptosporangiales</taxon>
        <taxon>Nocardiopsidaceae</taxon>
        <taxon>Nocardiopsis</taxon>
    </lineage>
</organism>
<comment type="caution">
    <text evidence="3">The sequence shown here is derived from an EMBL/GenBank/DDBJ whole genome shotgun (WGS) entry which is preliminary data.</text>
</comment>
<evidence type="ECO:0000313" key="3">
    <source>
        <dbReference type="EMBL" id="MFC4563432.1"/>
    </source>
</evidence>
<sequence>MSTHARTFHAGAEIAEARAWLTALLPIEAGMPDDMAAAAALCLSEVMTATTARTGAAKLSVSVGADHLYVESRPTTGVRTRAPRTVADADTQMYATALMEAFTTQWGGAPRRRPVLPPQLADLTQRRPPGRVADRPTAAPSRARPRSREGAPPTPRDGKPPMFDTSQAHTAARSAADASTMRPLPPNAIHPEEVARILHLAPCTVRAKALKGHIPTEQAPDGRRWFDREAIFRMAADLDALTAESDDLLWVGEAADLAWVDTIDIRRWADQGVLPVVRSPASSLRRYRRSDVMRVAAVHPGSTALAPTAIDEVSTGEAAEIAGVTIATIRRWAVGGTLPGIGIPGQTPRCYRESDLAGIVSRRLETRVTAEGTRDDTYTVAEAARILAAGESVIRRWVHNGVLPVRSLYRRFRIVADAVHELEAQWLAPATPTATGQPWVVPDMGVEEAARLLGRSSSFVNRIANQGIIRSIRWPLTHTRRFYSAEIRAMAERADEERRGPDART</sequence>
<dbReference type="RefSeq" id="WP_378575730.1">
    <property type="nucleotide sequence ID" value="NZ_JBHSFQ010000015.1"/>
</dbReference>